<organism evidence="1 2">
    <name type="scientific">Schizopora paradoxa</name>
    <dbReference type="NCBI Taxonomy" id="27342"/>
    <lineage>
        <taxon>Eukaryota</taxon>
        <taxon>Fungi</taxon>
        <taxon>Dikarya</taxon>
        <taxon>Basidiomycota</taxon>
        <taxon>Agaricomycotina</taxon>
        <taxon>Agaricomycetes</taxon>
        <taxon>Hymenochaetales</taxon>
        <taxon>Schizoporaceae</taxon>
        <taxon>Schizopora</taxon>
    </lineage>
</organism>
<protein>
    <submittedName>
        <fullName evidence="1">Uncharacterized protein</fullName>
    </submittedName>
</protein>
<proteinExistence type="predicted"/>
<evidence type="ECO:0000313" key="1">
    <source>
        <dbReference type="EMBL" id="KLO06379.1"/>
    </source>
</evidence>
<gene>
    <name evidence="1" type="ORF">SCHPADRAFT_895489</name>
</gene>
<accession>A0A0H2R3H8</accession>
<dbReference type="OrthoDB" id="3332345at2759"/>
<dbReference type="EMBL" id="KQ086212">
    <property type="protein sequence ID" value="KLO06379.1"/>
    <property type="molecule type" value="Genomic_DNA"/>
</dbReference>
<keyword evidence="2" id="KW-1185">Reference proteome</keyword>
<dbReference type="AlphaFoldDB" id="A0A0H2R3H8"/>
<reference evidence="1 2" key="1">
    <citation type="submission" date="2015-04" db="EMBL/GenBank/DDBJ databases">
        <title>Complete genome sequence of Schizopora paradoxa KUC8140, a cosmopolitan wood degrader in East Asia.</title>
        <authorList>
            <consortium name="DOE Joint Genome Institute"/>
            <person name="Min B."/>
            <person name="Park H."/>
            <person name="Jang Y."/>
            <person name="Kim J.-J."/>
            <person name="Kim K.H."/>
            <person name="Pangilinan J."/>
            <person name="Lipzen A."/>
            <person name="Riley R."/>
            <person name="Grigoriev I.V."/>
            <person name="Spatafora J.W."/>
            <person name="Choi I.-G."/>
        </authorList>
    </citation>
    <scope>NUCLEOTIDE SEQUENCE [LARGE SCALE GENOMIC DNA]</scope>
    <source>
        <strain evidence="1 2">KUC8140</strain>
    </source>
</reference>
<dbReference type="InParanoid" id="A0A0H2R3H8"/>
<evidence type="ECO:0000313" key="2">
    <source>
        <dbReference type="Proteomes" id="UP000053477"/>
    </source>
</evidence>
<sequence length="375" mass="43346">MGSGLDYLFRLSVRTPPRSPIKFYISSARKREYCVAGQDLDSIRGFGIWHYEESWSSDQIRELLVHLTSHSLDLLSDNRLISSYENIALATFLIAQSVDIDRYTKAMAHTQILVGNKEAVKRRLNLLNAHSRFHSPIKVRNGLYDLAYIPYFVHVPYIRRFKIGRRLYISSENLPGLSDKAASRFCTSLFGNVTIDTMLVDKHSLVFLRVNKWFTGINKCFGATGHFPLLAGYDNQTCRELYVALVHFPEEEVDPWYFTFVEDGASFATYTDEVGQERTTDEFFVLALRHDPSDLPPPYPQACKGAMDPTGPLHWLSFWPKKDPEYFEDKRLKKADETLESMLVGIKEEKFLLNGFGFYGESERDVPRKMRRHRK</sequence>
<name>A0A0H2R3H8_9AGAM</name>
<dbReference type="Proteomes" id="UP000053477">
    <property type="component" value="Unassembled WGS sequence"/>
</dbReference>